<dbReference type="OrthoDB" id="10544333at2759"/>
<evidence type="ECO:0000313" key="4">
    <source>
        <dbReference type="Proteomes" id="UP001165065"/>
    </source>
</evidence>
<dbReference type="EMBL" id="BRYA01000028">
    <property type="protein sequence ID" value="GMI33314.1"/>
    <property type="molecule type" value="Genomic_DNA"/>
</dbReference>
<feature type="compositionally biased region" description="Basic and acidic residues" evidence="1">
    <location>
        <begin position="277"/>
        <end position="292"/>
    </location>
</feature>
<dbReference type="SUPFAM" id="SSF54236">
    <property type="entry name" value="Ubiquitin-like"/>
    <property type="match status" value="1"/>
</dbReference>
<proteinExistence type="predicted"/>
<sequence length="568" mass="62150">MSVMNDKDKYDDENAFWEEENSESAEEEDPSSEEEGSDEDLPPLHSDSSSDDEDEDSPLPSSSPPDVPIRLNVKQTLTSTILHLTCPSSTTILELKNLLLTHHLQSPIPVERMRLIYNGAIATNESTLGGGEGGLNVGNWGGNTLHYVPRPPAQASAQDDGDDSTRGNEGTSEEEEDGEEEDEEDDVPQLVKREPPRENEGGGRGTSTVGASAAAGAAAGAASGSGGGRRGGQRRIGRRDFSERFARALDVSAEQGRGGGRRDRGPVADGPSPPTEPDGKSGAEVEKNRPLEKPNVSDFLSSVTLPQAYPNYFLQTYQPSSSNDPYFREYGHGDSGAFEAQVHLMVRTDCWGAEAYQECTKLIVNAARSLNTELEHYQRLVAEGLGTPNNTDSLENFTEGLSIMRQLGSVNEGVARIIETSYRNPTWYDLSSSQTSSDSLEGEWNVSMLTPSGPVVGEVKVLPKEATGRLWGSERVKTSGEDTLGLGEEEIEILDDFSTNVRRRYLKIKGVRYAITRVDRETTTKGDFDEAVTMRVFWANVADQGFTRRGGENNIFRHDFEWTRKTET</sequence>
<dbReference type="CDD" id="cd17039">
    <property type="entry name" value="Ubl_ubiquitin_like"/>
    <property type="match status" value="1"/>
</dbReference>
<evidence type="ECO:0000259" key="2">
    <source>
        <dbReference type="PROSITE" id="PS50053"/>
    </source>
</evidence>
<feature type="domain" description="Ubiquitin-like" evidence="2">
    <location>
        <begin position="69"/>
        <end position="129"/>
    </location>
</feature>
<name>A0A9W7G4P3_9STRA</name>
<protein>
    <recommendedName>
        <fullName evidence="2">Ubiquitin-like domain-containing protein</fullName>
    </recommendedName>
</protein>
<feature type="compositionally biased region" description="Low complexity" evidence="1">
    <location>
        <begin position="206"/>
        <end position="222"/>
    </location>
</feature>
<comment type="caution">
    <text evidence="3">The sequence shown here is derived from an EMBL/GenBank/DDBJ whole genome shotgun (WGS) entry which is preliminary data.</text>
</comment>
<evidence type="ECO:0000313" key="3">
    <source>
        <dbReference type="EMBL" id="GMI33314.1"/>
    </source>
</evidence>
<dbReference type="PROSITE" id="PS50053">
    <property type="entry name" value="UBIQUITIN_2"/>
    <property type="match status" value="1"/>
</dbReference>
<dbReference type="Proteomes" id="UP001165065">
    <property type="component" value="Unassembled WGS sequence"/>
</dbReference>
<evidence type="ECO:0000256" key="1">
    <source>
        <dbReference type="SAM" id="MobiDB-lite"/>
    </source>
</evidence>
<accession>A0A9W7G4P3</accession>
<reference evidence="4" key="1">
    <citation type="journal article" date="2023" name="Commun. Biol.">
        <title>Genome analysis of Parmales, the sister group of diatoms, reveals the evolutionary specialization of diatoms from phago-mixotrophs to photoautotrophs.</title>
        <authorList>
            <person name="Ban H."/>
            <person name="Sato S."/>
            <person name="Yoshikawa S."/>
            <person name="Yamada K."/>
            <person name="Nakamura Y."/>
            <person name="Ichinomiya M."/>
            <person name="Sato N."/>
            <person name="Blanc-Mathieu R."/>
            <person name="Endo H."/>
            <person name="Kuwata A."/>
            <person name="Ogata H."/>
        </authorList>
    </citation>
    <scope>NUCLEOTIDE SEQUENCE [LARGE SCALE GENOMIC DNA]</scope>
</reference>
<feature type="compositionally biased region" description="Basic and acidic residues" evidence="1">
    <location>
        <begin position="191"/>
        <end position="201"/>
    </location>
</feature>
<dbReference type="AlphaFoldDB" id="A0A9W7G4P3"/>
<gene>
    <name evidence="3" type="ORF">TrCOL_g2084</name>
</gene>
<feature type="compositionally biased region" description="Acidic residues" evidence="1">
    <location>
        <begin position="171"/>
        <end position="187"/>
    </location>
</feature>
<feature type="compositionally biased region" description="Acidic residues" evidence="1">
    <location>
        <begin position="13"/>
        <end position="41"/>
    </location>
</feature>
<keyword evidence="4" id="KW-1185">Reference proteome</keyword>
<feature type="compositionally biased region" description="Basic and acidic residues" evidence="1">
    <location>
        <begin position="238"/>
        <end position="247"/>
    </location>
</feature>
<feature type="region of interest" description="Disordered" evidence="1">
    <location>
        <begin position="1"/>
        <end position="69"/>
    </location>
</feature>
<feature type="region of interest" description="Disordered" evidence="1">
    <location>
        <begin position="143"/>
        <end position="295"/>
    </location>
</feature>
<dbReference type="InterPro" id="IPR029071">
    <property type="entry name" value="Ubiquitin-like_domsf"/>
</dbReference>
<dbReference type="Gene3D" id="3.10.20.90">
    <property type="entry name" value="Phosphatidylinositol 3-kinase Catalytic Subunit, Chain A, domain 1"/>
    <property type="match status" value="1"/>
</dbReference>
<organism evidence="3 4">
    <name type="scientific">Triparma columacea</name>
    <dbReference type="NCBI Taxonomy" id="722753"/>
    <lineage>
        <taxon>Eukaryota</taxon>
        <taxon>Sar</taxon>
        <taxon>Stramenopiles</taxon>
        <taxon>Ochrophyta</taxon>
        <taxon>Bolidophyceae</taxon>
        <taxon>Parmales</taxon>
        <taxon>Triparmaceae</taxon>
        <taxon>Triparma</taxon>
    </lineage>
</organism>
<feature type="compositionally biased region" description="Basic and acidic residues" evidence="1">
    <location>
        <begin position="1"/>
        <end position="12"/>
    </location>
</feature>
<dbReference type="InterPro" id="IPR000626">
    <property type="entry name" value="Ubiquitin-like_dom"/>
</dbReference>